<proteinExistence type="predicted"/>
<accession>A0A511D1T3</accession>
<dbReference type="SUPFAM" id="SSF58113">
    <property type="entry name" value="Apolipoprotein A-I"/>
    <property type="match status" value="1"/>
</dbReference>
<evidence type="ECO:0000313" key="2">
    <source>
        <dbReference type="EMBL" id="GEL18752.1"/>
    </source>
</evidence>
<evidence type="ECO:0000313" key="3">
    <source>
        <dbReference type="Proteomes" id="UP000321328"/>
    </source>
</evidence>
<comment type="caution">
    <text evidence="2">The sequence shown here is derived from an EMBL/GenBank/DDBJ whole genome shotgun (WGS) entry which is preliminary data.</text>
</comment>
<gene>
    <name evidence="2" type="ORF">PA7_25890</name>
</gene>
<feature type="region of interest" description="Disordered" evidence="1">
    <location>
        <begin position="42"/>
        <end position="96"/>
    </location>
</feature>
<organism evidence="2 3">
    <name type="scientific">Pseudonocardia asaccharolytica DSM 44247 = NBRC 16224</name>
    <dbReference type="NCBI Taxonomy" id="1123024"/>
    <lineage>
        <taxon>Bacteria</taxon>
        <taxon>Bacillati</taxon>
        <taxon>Actinomycetota</taxon>
        <taxon>Actinomycetes</taxon>
        <taxon>Pseudonocardiales</taxon>
        <taxon>Pseudonocardiaceae</taxon>
        <taxon>Pseudonocardia</taxon>
    </lineage>
</organism>
<dbReference type="AlphaFoldDB" id="A0A511D1T3"/>
<reference evidence="2 3" key="1">
    <citation type="submission" date="2019-07" db="EMBL/GenBank/DDBJ databases">
        <title>Whole genome shotgun sequence of Pseudonocardia asaccharolytica NBRC 16224.</title>
        <authorList>
            <person name="Hosoyama A."/>
            <person name="Uohara A."/>
            <person name="Ohji S."/>
            <person name="Ichikawa N."/>
        </authorList>
    </citation>
    <scope>NUCLEOTIDE SEQUENCE [LARGE SCALE GENOMIC DNA]</scope>
    <source>
        <strain evidence="2 3">NBRC 16224</strain>
    </source>
</reference>
<feature type="compositionally biased region" description="Low complexity" evidence="1">
    <location>
        <begin position="78"/>
        <end position="89"/>
    </location>
</feature>
<protein>
    <recommendedName>
        <fullName evidence="4">Antitoxin</fullName>
    </recommendedName>
</protein>
<name>A0A511D1T3_9PSEU</name>
<dbReference type="EMBL" id="BJVI01000025">
    <property type="protein sequence ID" value="GEL18752.1"/>
    <property type="molecule type" value="Genomic_DNA"/>
</dbReference>
<sequence>MAFTGRHEGARRRAGANVDIVEKVKELAGVAKQKATPYAEKAKQKTGPYLDTARQKATPYAEKARQRAERALGRDRATGTVPPATGAAPQDEPKNR</sequence>
<dbReference type="RefSeq" id="WP_147201098.1">
    <property type="nucleotide sequence ID" value="NZ_AUII01000020.1"/>
</dbReference>
<evidence type="ECO:0008006" key="4">
    <source>
        <dbReference type="Google" id="ProtNLM"/>
    </source>
</evidence>
<dbReference type="Gene3D" id="6.10.250.2890">
    <property type="match status" value="1"/>
</dbReference>
<feature type="compositionally biased region" description="Basic and acidic residues" evidence="1">
    <location>
        <begin position="62"/>
        <end position="77"/>
    </location>
</feature>
<evidence type="ECO:0000256" key="1">
    <source>
        <dbReference type="SAM" id="MobiDB-lite"/>
    </source>
</evidence>
<dbReference type="Proteomes" id="UP000321328">
    <property type="component" value="Unassembled WGS sequence"/>
</dbReference>
<keyword evidence="3" id="KW-1185">Reference proteome</keyword>